<name>A0ACB8V6K2_9EURO</name>
<protein>
    <submittedName>
        <fullName evidence="1">Chromatin structure-remodeling complex subunit RSC7</fullName>
    </submittedName>
</protein>
<sequence length="673" mass="74213">MAARRKPATRAGASSRRELQSSPTIATRISLTATQTEGTTATPSKSQPADSDVEMGDVPESPVIKKAEDPDEIDAEEPIEQGNQAEDEDEGHDDEDPDAEQARERDDHEGDEDEEDDEDDATGPSTPLGDSEQASRQDTPSRTPGRSSAIPTGPRRRRPGRPPKNRPPDWEPAGEPNEPRSDSGPPRKRGRGRPSAGGRWSKARGGPSHVTQVPVDKEGNMMDVVNDEVDLPEDAAGEGKVDKIGNLLGGREYRVRTFTILDRGDRLYMLSTEPARCIGFRDSYLFFQKHKLLYKIIIDDEAKRNLIERNIIPHSYKGRAIGVVTARSVFREFGAKIIIGGRKVIDDYEEKAARERGDVEGELAVPEDILPGPGETYDRNRYVAWHGASSVYHSGVSSVPLPAGKVVDAKKKKVIVTGDNWMIEHARAARYVLNRARTHRHYHIEAHEARILTQLFPCFSTFNSSLVSYRRETLGGIYDIHTNQMLFPQDMQPSHIRVERVNPAEATDDPASSANLIDSASRELQRLEQTAPNGMPKTNGIMASDGDSHGDADPDTAMDDSSAEAPTTTTTDTSASIFPAVAPLVRRHFAVQDVYYQAPACTAANDGSGWCSSGMVTVDPNTREPVLNLDDAVLHELPAECRQAYVDAAMREWEWKRQFGPVEHAPLRYSYLA</sequence>
<reference evidence="1" key="1">
    <citation type="journal article" date="2022" name="bioRxiv">
        <title>Population genetic analysis of Ophidiomyces ophidiicola, the causative agent of snake fungal disease, indicates recent introductions to the USA.</title>
        <authorList>
            <person name="Ladner J.T."/>
            <person name="Palmer J.M."/>
            <person name="Ettinger C.L."/>
            <person name="Stajich J.E."/>
            <person name="Farrell T.M."/>
            <person name="Glorioso B.M."/>
            <person name="Lawson B."/>
            <person name="Price S.J."/>
            <person name="Stengle A.G."/>
            <person name="Grear D.A."/>
            <person name="Lorch J.M."/>
        </authorList>
    </citation>
    <scope>NUCLEOTIDE SEQUENCE</scope>
    <source>
        <strain evidence="1">NWHC 24266-5</strain>
    </source>
</reference>
<gene>
    <name evidence="1" type="primary">NPL6</name>
    <name evidence="1" type="ORF">LOY88_000284</name>
</gene>
<proteinExistence type="predicted"/>
<organism evidence="1">
    <name type="scientific">Ophidiomyces ophidiicola</name>
    <dbReference type="NCBI Taxonomy" id="1387563"/>
    <lineage>
        <taxon>Eukaryota</taxon>
        <taxon>Fungi</taxon>
        <taxon>Dikarya</taxon>
        <taxon>Ascomycota</taxon>
        <taxon>Pezizomycotina</taxon>
        <taxon>Eurotiomycetes</taxon>
        <taxon>Eurotiomycetidae</taxon>
        <taxon>Onygenales</taxon>
        <taxon>Onygenaceae</taxon>
        <taxon>Ophidiomyces</taxon>
    </lineage>
</organism>
<comment type="caution">
    <text evidence="1">The sequence shown here is derived from an EMBL/GenBank/DDBJ whole genome shotgun (WGS) entry which is preliminary data.</text>
</comment>
<dbReference type="EMBL" id="JALBCA010000003">
    <property type="protein sequence ID" value="KAI2393224.1"/>
    <property type="molecule type" value="Genomic_DNA"/>
</dbReference>
<evidence type="ECO:0000313" key="1">
    <source>
        <dbReference type="EMBL" id="KAI2393224.1"/>
    </source>
</evidence>
<accession>A0ACB8V6K2</accession>